<keyword evidence="4" id="KW-0547">Nucleotide-binding</keyword>
<proteinExistence type="predicted"/>
<evidence type="ECO:0000313" key="16">
    <source>
        <dbReference type="EMBL" id="MBC5752503.1"/>
    </source>
</evidence>
<feature type="domain" description="PD-(D/E)XK endonuclease-like" evidence="14">
    <location>
        <begin position="763"/>
        <end position="1103"/>
    </location>
</feature>
<dbReference type="Proteomes" id="UP000621540">
    <property type="component" value="Unassembled WGS sequence"/>
</dbReference>
<dbReference type="NCBIfam" id="TIGR02773">
    <property type="entry name" value="addB_Gpos"/>
    <property type="match status" value="1"/>
</dbReference>
<gene>
    <name evidence="16" type="primary">addB</name>
    <name evidence="16" type="ORF">H8Z76_00430</name>
</gene>
<keyword evidence="8" id="KW-0269">Exonuclease</keyword>
<accession>A0ABR7I6L9</accession>
<sequence length="1148" mass="131123">MSLQFILGNSGSGKSSFLYQKVIEESMAHPMENYLILVPEQFTMQTQKELVSLHPKHAIMNIDVLSFNRLAFRVFDELGKTDFVVLEETGKNLVLRKVAGEKKKELPVLGANLKKMGYISEVKSLLSEFMQYNVTPEMLEELTGEGKTSSFSYKMRDVLTMYRGFLDYVEGTYITAEEILDLLAELADDSALLRGSTLVFDGFTGFTPNQNKLLTVLFPLVKDVLVTVSMDEREDFYAKPQMQDLFYMSRKMIRSLMEIARETGVCVKEPVVLGGGESKRYKNAPALYHLEQNLFRRKQTAYEKEQDAIRVFALHDAREELCFAAGEIRRLVREEHYRYRDFAIVSGDDATYGNYAPQIFAEYGIPVFMDNKKNILFHPFPEFIRAVLEIIEQDFSYESVFRYFRTALTGLATEKVDLLENYVLATGVRGHAGWEKKWVRLPKNWEEAVLEEVNGMREVFFADIEPLYQVFRDRAADLRQKTVALYEFIRAHEIAQKMTAYKKTFEENGDAATAKEYEQIYGIVMDLLEKMVDLLGEERLSVREYREILDAGFEAANVGVIPPGYDRVVIGDIERTRLEHIRVLFFVGVNDGVIPKADNHGGIISELERERLFAEHIELAPTARERAFIQKFYLYLNMTKPSEKLYITYAKVNMDGKAQRRSYLVGTVSKLFPKLAVEEIKNASDLRLVTPESSLKIFLDGLSGVREGTMEEEWKALYAWYASKEKWAGRVEKLLDAAFYCHASERLTKDAASALYGAVLTNSVTRLERFASCAFSHFLSYGLGLTEREISEFTPPDLGNILHQALETYSKALEKSEYDWFSVPDAEMERMAGQALEDAVAAMRNTSLYDTARDAYMVERMHALLNRTVKTITEQIKRGSFLPENYEVSFSFTEDLDAVSFALGEQEKMRLKGRIDRMDLWKNEDDIYVKIVDYKSGGSTQFELLSIYHGLQLQLVVYLNAGLELIQKRYPGKKVLPGGIFYYHMDDPYIDVSEERSEEEIYEEILGKLKMDGLVNAKTEVIDAMDRDLTGTSVVLPVGRKKDGSLKAGSHAVGQEEFGELSAFVHHKIAELGTDILAGNIDAAPYRLDKKEACAFCPYHGVCGFDEKMPGFSYRNLKKFDSDEEIFAQMRKEEFHGHDVDGEPEKGH</sequence>
<keyword evidence="7 16" id="KW-0347">Helicase</keyword>
<evidence type="ECO:0000313" key="17">
    <source>
        <dbReference type="Proteomes" id="UP000621540"/>
    </source>
</evidence>
<dbReference type="InterPro" id="IPR027417">
    <property type="entry name" value="P-loop_NTPase"/>
</dbReference>
<evidence type="ECO:0000256" key="10">
    <source>
        <dbReference type="ARBA" id="ARBA00023004"/>
    </source>
</evidence>
<comment type="caution">
    <text evidence="16">The sequence shown here is derived from an EMBL/GenBank/DDBJ whole genome shotgun (WGS) entry which is preliminary data.</text>
</comment>
<protein>
    <submittedName>
        <fullName evidence="16">Helicase-exonuclease AddAB subunit AddB</fullName>
    </submittedName>
</protein>
<dbReference type="InterPro" id="IPR014140">
    <property type="entry name" value="DNA_helicase_suAddB"/>
</dbReference>
<dbReference type="PANTHER" id="PTHR30591:SF1">
    <property type="entry name" value="RECBCD ENZYME SUBUNIT RECC"/>
    <property type="match status" value="1"/>
</dbReference>
<evidence type="ECO:0000256" key="12">
    <source>
        <dbReference type="ARBA" id="ARBA00023125"/>
    </source>
</evidence>
<keyword evidence="5" id="KW-0227">DNA damage</keyword>
<keyword evidence="13" id="KW-0234">DNA repair</keyword>
<keyword evidence="12" id="KW-0238">DNA-binding</keyword>
<dbReference type="Pfam" id="PF21445">
    <property type="entry name" value="ADDB_N"/>
    <property type="match status" value="1"/>
</dbReference>
<dbReference type="Gene3D" id="3.40.50.300">
    <property type="entry name" value="P-loop containing nucleotide triphosphate hydrolases"/>
    <property type="match status" value="3"/>
</dbReference>
<keyword evidence="17" id="KW-1185">Reference proteome</keyword>
<reference evidence="16 17" key="1">
    <citation type="submission" date="2020-08" db="EMBL/GenBank/DDBJ databases">
        <title>Genome public.</title>
        <authorList>
            <person name="Liu C."/>
            <person name="Sun Q."/>
        </authorList>
    </citation>
    <scope>NUCLEOTIDE SEQUENCE [LARGE SCALE GENOMIC DNA]</scope>
    <source>
        <strain evidence="16 17">BX0805</strain>
    </source>
</reference>
<dbReference type="GO" id="GO:0004386">
    <property type="term" value="F:helicase activity"/>
    <property type="evidence" value="ECO:0007669"/>
    <property type="project" value="UniProtKB-KW"/>
</dbReference>
<name>A0ABR7I6L9_9FIRM</name>
<dbReference type="RefSeq" id="WP_186981344.1">
    <property type="nucleotide sequence ID" value="NZ_JACOQH010000001.1"/>
</dbReference>
<evidence type="ECO:0000259" key="15">
    <source>
        <dbReference type="Pfam" id="PF21445"/>
    </source>
</evidence>
<dbReference type="InterPro" id="IPR011604">
    <property type="entry name" value="PDDEXK-like_dom_sf"/>
</dbReference>
<evidence type="ECO:0000256" key="7">
    <source>
        <dbReference type="ARBA" id="ARBA00022806"/>
    </source>
</evidence>
<evidence type="ECO:0000256" key="2">
    <source>
        <dbReference type="ARBA" id="ARBA00022722"/>
    </source>
</evidence>
<evidence type="ECO:0000256" key="3">
    <source>
        <dbReference type="ARBA" id="ARBA00022723"/>
    </source>
</evidence>
<evidence type="ECO:0000256" key="13">
    <source>
        <dbReference type="ARBA" id="ARBA00023204"/>
    </source>
</evidence>
<evidence type="ECO:0000256" key="9">
    <source>
        <dbReference type="ARBA" id="ARBA00022840"/>
    </source>
</evidence>
<feature type="domain" description="ATP-dependent helicase/deoxyribonuclease subunit B N-terminal" evidence="15">
    <location>
        <begin position="5"/>
        <end position="291"/>
    </location>
</feature>
<keyword evidence="2" id="KW-0540">Nuclease</keyword>
<evidence type="ECO:0000256" key="1">
    <source>
        <dbReference type="ARBA" id="ARBA00022485"/>
    </source>
</evidence>
<keyword evidence="11" id="KW-0411">Iron-sulfur</keyword>
<dbReference type="InterPro" id="IPR049035">
    <property type="entry name" value="ADDB_N"/>
</dbReference>
<evidence type="ECO:0000259" key="14">
    <source>
        <dbReference type="Pfam" id="PF12705"/>
    </source>
</evidence>
<evidence type="ECO:0000256" key="6">
    <source>
        <dbReference type="ARBA" id="ARBA00022801"/>
    </source>
</evidence>
<dbReference type="EMBL" id="JACOQH010000001">
    <property type="protein sequence ID" value="MBC5752503.1"/>
    <property type="molecule type" value="Genomic_DNA"/>
</dbReference>
<evidence type="ECO:0000256" key="4">
    <source>
        <dbReference type="ARBA" id="ARBA00022741"/>
    </source>
</evidence>
<evidence type="ECO:0000256" key="5">
    <source>
        <dbReference type="ARBA" id="ARBA00022763"/>
    </source>
</evidence>
<evidence type="ECO:0000256" key="8">
    <source>
        <dbReference type="ARBA" id="ARBA00022839"/>
    </source>
</evidence>
<dbReference type="Pfam" id="PF12705">
    <property type="entry name" value="PDDEXK_1"/>
    <property type="match status" value="1"/>
</dbReference>
<keyword evidence="1" id="KW-0004">4Fe-4S</keyword>
<keyword evidence="10" id="KW-0408">Iron</keyword>
<dbReference type="InterPro" id="IPR038726">
    <property type="entry name" value="PDDEXK_AddAB-type"/>
</dbReference>
<keyword evidence="9" id="KW-0067">ATP-binding</keyword>
<dbReference type="Gene3D" id="3.90.320.10">
    <property type="match status" value="1"/>
</dbReference>
<organism evidence="16 17">
    <name type="scientific">Roseburia yibonii</name>
    <dbReference type="NCBI Taxonomy" id="2763063"/>
    <lineage>
        <taxon>Bacteria</taxon>
        <taxon>Bacillati</taxon>
        <taxon>Bacillota</taxon>
        <taxon>Clostridia</taxon>
        <taxon>Lachnospirales</taxon>
        <taxon>Lachnospiraceae</taxon>
        <taxon>Roseburia</taxon>
    </lineage>
</organism>
<keyword evidence="6" id="KW-0378">Hydrolase</keyword>
<dbReference type="PANTHER" id="PTHR30591">
    <property type="entry name" value="RECBCD ENZYME SUBUNIT RECC"/>
    <property type="match status" value="1"/>
</dbReference>
<keyword evidence="3" id="KW-0479">Metal-binding</keyword>
<dbReference type="SUPFAM" id="SSF52540">
    <property type="entry name" value="P-loop containing nucleoside triphosphate hydrolases"/>
    <property type="match status" value="1"/>
</dbReference>
<evidence type="ECO:0000256" key="11">
    <source>
        <dbReference type="ARBA" id="ARBA00023014"/>
    </source>
</evidence>